<keyword evidence="1" id="KW-0812">Transmembrane</keyword>
<gene>
    <name evidence="2" type="ORF">M8C21_009659</name>
</gene>
<accession>A0AAD5GTF1</accession>
<dbReference type="Proteomes" id="UP001206925">
    <property type="component" value="Unassembled WGS sequence"/>
</dbReference>
<name>A0AAD5GTF1_AMBAR</name>
<dbReference type="EMBL" id="JAMZMK010003100">
    <property type="protein sequence ID" value="KAI7754510.1"/>
    <property type="molecule type" value="Genomic_DNA"/>
</dbReference>
<organism evidence="2 3">
    <name type="scientific">Ambrosia artemisiifolia</name>
    <name type="common">Common ragweed</name>
    <dbReference type="NCBI Taxonomy" id="4212"/>
    <lineage>
        <taxon>Eukaryota</taxon>
        <taxon>Viridiplantae</taxon>
        <taxon>Streptophyta</taxon>
        <taxon>Embryophyta</taxon>
        <taxon>Tracheophyta</taxon>
        <taxon>Spermatophyta</taxon>
        <taxon>Magnoliopsida</taxon>
        <taxon>eudicotyledons</taxon>
        <taxon>Gunneridae</taxon>
        <taxon>Pentapetalae</taxon>
        <taxon>asterids</taxon>
        <taxon>campanulids</taxon>
        <taxon>Asterales</taxon>
        <taxon>Asteraceae</taxon>
        <taxon>Asteroideae</taxon>
        <taxon>Heliantheae alliance</taxon>
        <taxon>Heliantheae</taxon>
        <taxon>Ambrosia</taxon>
    </lineage>
</organism>
<reference evidence="2" key="1">
    <citation type="submission" date="2022-06" db="EMBL/GenBank/DDBJ databases">
        <title>Uncovering the hologenomic basis of an extraordinary plant invasion.</title>
        <authorList>
            <person name="Bieker V.C."/>
            <person name="Martin M.D."/>
            <person name="Gilbert T."/>
            <person name="Hodgins K."/>
            <person name="Battlay P."/>
            <person name="Petersen B."/>
            <person name="Wilson J."/>
        </authorList>
    </citation>
    <scope>NUCLEOTIDE SEQUENCE</scope>
    <source>
        <strain evidence="2">AA19_3_7</strain>
        <tissue evidence="2">Leaf</tissue>
    </source>
</reference>
<keyword evidence="1" id="KW-1133">Transmembrane helix</keyword>
<keyword evidence="3" id="KW-1185">Reference proteome</keyword>
<protein>
    <submittedName>
        <fullName evidence="2">Uncharacterized protein</fullName>
    </submittedName>
</protein>
<dbReference type="AlphaFoldDB" id="A0AAD5GTF1"/>
<evidence type="ECO:0000313" key="2">
    <source>
        <dbReference type="EMBL" id="KAI7754510.1"/>
    </source>
</evidence>
<proteinExistence type="predicted"/>
<comment type="caution">
    <text evidence="2">The sequence shown here is derived from an EMBL/GenBank/DDBJ whole genome shotgun (WGS) entry which is preliminary data.</text>
</comment>
<feature type="transmembrane region" description="Helical" evidence="1">
    <location>
        <begin position="7"/>
        <end position="27"/>
    </location>
</feature>
<evidence type="ECO:0000313" key="3">
    <source>
        <dbReference type="Proteomes" id="UP001206925"/>
    </source>
</evidence>
<sequence length="36" mass="4105">MWEILKLPFSYSLVALAGFGLYEFGFLRLPDVLKLG</sequence>
<evidence type="ECO:0000256" key="1">
    <source>
        <dbReference type="SAM" id="Phobius"/>
    </source>
</evidence>
<keyword evidence="1" id="KW-0472">Membrane</keyword>